<evidence type="ECO:0000313" key="1">
    <source>
        <dbReference type="EMBL" id="MBC8756563.1"/>
    </source>
</evidence>
<dbReference type="RefSeq" id="WP_187563602.1">
    <property type="nucleotide sequence ID" value="NZ_JACGWS010000012.1"/>
</dbReference>
<protein>
    <submittedName>
        <fullName evidence="1">Uncharacterized protein</fullName>
    </submittedName>
</protein>
<gene>
    <name evidence="1" type="ORF">H2O64_17965</name>
</gene>
<reference evidence="1 2" key="1">
    <citation type="submission" date="2020-07" db="EMBL/GenBank/DDBJ databases">
        <title>Description of Kordia aestuariivivens sp. nov., isolated from a tidal flat.</title>
        <authorList>
            <person name="Park S."/>
            <person name="Yoon J.-H."/>
        </authorList>
    </citation>
    <scope>NUCLEOTIDE SEQUENCE [LARGE SCALE GENOMIC DNA]</scope>
    <source>
        <strain evidence="1 2">YSTF-M3</strain>
    </source>
</reference>
<evidence type="ECO:0000313" key="2">
    <source>
        <dbReference type="Proteomes" id="UP000619238"/>
    </source>
</evidence>
<dbReference type="Proteomes" id="UP000619238">
    <property type="component" value="Unassembled WGS sequence"/>
</dbReference>
<organism evidence="1 2">
    <name type="scientific">Kordia aestuariivivens</name>
    <dbReference type="NCBI Taxonomy" id="2759037"/>
    <lineage>
        <taxon>Bacteria</taxon>
        <taxon>Pseudomonadati</taxon>
        <taxon>Bacteroidota</taxon>
        <taxon>Flavobacteriia</taxon>
        <taxon>Flavobacteriales</taxon>
        <taxon>Flavobacteriaceae</taxon>
        <taxon>Kordia</taxon>
    </lineage>
</organism>
<sequence length="288" mass="33744">MVLKIKQHVYVLIIITFFSCTTQKKGVYSYQDITKWEEFYINSNNTGIKGELKLAINKNEETVSELNYKILTLSSLLKEELGDSIQKNKIENLVSKVETINDELNLEYAPIYSTAVLSSDKLLTYTIVKRYELSKEPPYTEYINLDIEKLKRIEISAIIDTKKKEEFQKFISDYTHKEKRKVVDNYLLKLAERVDHLQEAYTEVFEKPAYSTDNIKCVINNASFSHFHKEGIVFNVTVTDENFLENTEQNRIETYISYIQIPYEFVTPYINKESNLFASINNLIKIEK</sequence>
<keyword evidence="2" id="KW-1185">Reference proteome</keyword>
<name>A0ABR7QDR6_9FLAO</name>
<dbReference type="EMBL" id="JACGWS010000012">
    <property type="protein sequence ID" value="MBC8756563.1"/>
    <property type="molecule type" value="Genomic_DNA"/>
</dbReference>
<dbReference type="PROSITE" id="PS51257">
    <property type="entry name" value="PROKAR_LIPOPROTEIN"/>
    <property type="match status" value="1"/>
</dbReference>
<proteinExistence type="predicted"/>
<comment type="caution">
    <text evidence="1">The sequence shown here is derived from an EMBL/GenBank/DDBJ whole genome shotgun (WGS) entry which is preliminary data.</text>
</comment>
<accession>A0ABR7QDR6</accession>